<dbReference type="Proteomes" id="UP000002019">
    <property type="component" value="Chromosome"/>
</dbReference>
<dbReference type="EMBL" id="CU466930">
    <property type="protein sequence ID" value="CAO81067.1"/>
    <property type="molecule type" value="Genomic_DNA"/>
</dbReference>
<dbReference type="HOGENOM" id="CLU_1003618_0_0_0"/>
<name>B0VEV4_CLOAI</name>
<dbReference type="eggNOG" id="COG1404">
    <property type="taxonomic scope" value="Bacteria"/>
</dbReference>
<dbReference type="Gene3D" id="2.60.40.4070">
    <property type="match status" value="1"/>
</dbReference>
<accession>B0VEV4</accession>
<protein>
    <recommendedName>
        <fullName evidence="1">FlgD/Vpr Ig-like domain-containing protein</fullName>
    </recommendedName>
</protein>
<dbReference type="STRING" id="459349.CLOAM1206"/>
<dbReference type="Gene3D" id="2.60.40.10">
    <property type="entry name" value="Immunoglobulins"/>
    <property type="match status" value="1"/>
</dbReference>
<sequence length="277" mass="30755">MAMKKESIFLIILLISGSIFALTGYGESSVVSITGIPCQHLSGLGESSVVSITGIPCQHLSGSGESNEFAITDETLPVELSSFIAEQSGGSSVRLMWATQSETNLYGYRIYRSTNEELSQAQMLNILINATNTSQMQVYVYVDAEIYSPGIYYYWLEMIDINSVSQFKGPISVNVIIPEGNDEIPLITGIDSIYPNPFNPGTWLSYSLAEESKAILEIFNLKGQIVWNKVIPNQSAGRYKYFWDGKNQNGITCTSGLYFFRLTTNKTNYIAKMILMK</sequence>
<organism evidence="2 3">
    <name type="scientific">Cloacimonas acidaminovorans (strain Evry)</name>
    <dbReference type="NCBI Taxonomy" id="459349"/>
    <lineage>
        <taxon>Bacteria</taxon>
        <taxon>Pseudomonadati</taxon>
        <taxon>Candidatus Cloacimonadota</taxon>
        <taxon>Candidatus Cloacimonadia</taxon>
        <taxon>Candidatus Cloacimonadales</taxon>
        <taxon>Candidatus Cloacimonadaceae</taxon>
        <taxon>Candidatus Cloacimonas</taxon>
    </lineage>
</organism>
<keyword evidence="3" id="KW-1185">Reference proteome</keyword>
<reference evidence="2 3" key="1">
    <citation type="journal article" date="2008" name="J. Bacteriol.">
        <title>'Candidatus Cloacamonas acidaminovorans': genome sequence reconstruction provides a first glimpse of a new bacterial division.</title>
        <authorList>
            <person name="Pelletier E."/>
            <person name="Kreimeyer A."/>
            <person name="Bocs S."/>
            <person name="Rouy Z."/>
            <person name="Gyapay G."/>
            <person name="Chouari R."/>
            <person name="Riviere D."/>
            <person name="Ganesan A."/>
            <person name="Daegelen P."/>
            <person name="Sghir A."/>
            <person name="Cohen G.N."/>
            <person name="Medigue C."/>
            <person name="Weissenbach J."/>
            <person name="Le Paslier D."/>
        </authorList>
    </citation>
    <scope>NUCLEOTIDE SEQUENCE [LARGE SCALE GENOMIC DNA]</scope>
    <source>
        <strain evidence="3">Evry</strain>
    </source>
</reference>
<feature type="domain" description="FlgD/Vpr Ig-like" evidence="1">
    <location>
        <begin position="211"/>
        <end position="266"/>
    </location>
</feature>
<dbReference type="KEGG" id="caci:CLOAM1206"/>
<evidence type="ECO:0000313" key="2">
    <source>
        <dbReference type="EMBL" id="CAO81067.1"/>
    </source>
</evidence>
<evidence type="ECO:0000313" key="3">
    <source>
        <dbReference type="Proteomes" id="UP000002019"/>
    </source>
</evidence>
<dbReference type="InterPro" id="IPR025965">
    <property type="entry name" value="FlgD/Vpr_Ig-like"/>
</dbReference>
<dbReference type="AlphaFoldDB" id="B0VEV4"/>
<evidence type="ECO:0000259" key="1">
    <source>
        <dbReference type="Pfam" id="PF13860"/>
    </source>
</evidence>
<dbReference type="NCBIfam" id="TIGR04183">
    <property type="entry name" value="Por_Secre_tail"/>
    <property type="match status" value="1"/>
</dbReference>
<dbReference type="InterPro" id="IPR026444">
    <property type="entry name" value="Secre_tail"/>
</dbReference>
<proteinExistence type="predicted"/>
<dbReference type="Pfam" id="PF13860">
    <property type="entry name" value="FlgD_ig"/>
    <property type="match status" value="1"/>
</dbReference>
<gene>
    <name evidence="2" type="ordered locus">CLOAM1206</name>
</gene>
<dbReference type="InterPro" id="IPR013783">
    <property type="entry name" value="Ig-like_fold"/>
</dbReference>